<protein>
    <submittedName>
        <fullName evidence="2">Uncharacterized protein</fullName>
    </submittedName>
</protein>
<reference evidence="3" key="1">
    <citation type="submission" date="2016-04" db="EMBL/GenBank/DDBJ databases">
        <title>Complete Genome Sequences of Twelve Strains of a Stable Defined Moderately Diverse Mouse Microbiota 2 (sDMDMm2).</title>
        <authorList>
            <person name="Uchimura Y."/>
            <person name="Wyss M."/>
            <person name="Brugiroux S."/>
            <person name="Limenitakis J.P."/>
            <person name="Stecher B."/>
            <person name="McCoy K.D."/>
            <person name="Macpherson A.J."/>
        </authorList>
    </citation>
    <scope>NUCLEOTIDE SEQUENCE [LARGE SCALE GENOMIC DNA]</scope>
    <source>
        <strain evidence="3">YL27</strain>
    </source>
</reference>
<dbReference type="EMBL" id="CP015402">
    <property type="protein sequence ID" value="ANU62896.1"/>
    <property type="molecule type" value="Genomic_DNA"/>
</dbReference>
<dbReference type="GeneID" id="65535930"/>
<dbReference type="KEGG" id="pary:A4V02_03605"/>
<accession>A0A1Z2XDW8</accession>
<sequence length="365" mass="43139">MQTPERITVGTARKATHKSDREALSLRSEPAKKNYSAQRCCNSFLKTTFQSTVPSFIIKDYGEDTFNIITQENYDFLRDSYFRYAELLNVKVDHTPGKTLNESINHLYYEMQTILSDNIGLNIEMYDSRLHFTLWKCHRWGTCKLYYFPVKFLTRINNGLRRIAISFLNKFMHANRIGSILDCDEHDCIMECVLMDYDTNEADKEIIRDRKRIESYQSGAIHKLLRRVESKSYHNDIHTALHGYKPVNAWESKFIDAMLDGMEFLEPKKPIMHYAYDPYYDNDPDIRPVGLHRQICIVYEEDDIVTRTLIDFINSDYQESYEIIPVTTMKLTPKTESLFKISDEYPERFFQWSDKFINIISNLES</sequence>
<name>A0A1B1S7X1_9BACT</name>
<proteinExistence type="predicted"/>
<dbReference type="Proteomes" id="UP000186351">
    <property type="component" value="Chromosome"/>
</dbReference>
<feature type="compositionally biased region" description="Basic and acidic residues" evidence="1">
    <location>
        <begin position="17"/>
        <end position="28"/>
    </location>
</feature>
<dbReference type="AlphaFoldDB" id="A0A1B1S7X1"/>
<organism evidence="2 3">
    <name type="scientific">Muribaculum intestinale</name>
    <dbReference type="NCBI Taxonomy" id="1796646"/>
    <lineage>
        <taxon>Bacteria</taxon>
        <taxon>Pseudomonadati</taxon>
        <taxon>Bacteroidota</taxon>
        <taxon>Bacteroidia</taxon>
        <taxon>Bacteroidales</taxon>
        <taxon>Muribaculaceae</taxon>
        <taxon>Muribaculum</taxon>
    </lineage>
</organism>
<evidence type="ECO:0000313" key="2">
    <source>
        <dbReference type="EMBL" id="ANU62896.1"/>
    </source>
</evidence>
<evidence type="ECO:0000313" key="3">
    <source>
        <dbReference type="Proteomes" id="UP000186351"/>
    </source>
</evidence>
<evidence type="ECO:0000256" key="1">
    <source>
        <dbReference type="SAM" id="MobiDB-lite"/>
    </source>
</evidence>
<dbReference type="STRING" id="1796646.A4V02_03605"/>
<accession>A0A1B1S7X1</accession>
<feature type="region of interest" description="Disordered" evidence="1">
    <location>
        <begin position="1"/>
        <end position="28"/>
    </location>
</feature>
<dbReference type="RefSeq" id="WP_068960264.1">
    <property type="nucleotide sequence ID" value="NZ_CAJTAP010000057.1"/>
</dbReference>
<gene>
    <name evidence="2" type="ORF">A4V02_03605</name>
</gene>
<keyword evidence="3" id="KW-1185">Reference proteome</keyword>
<dbReference type="OrthoDB" id="1032218at2"/>